<evidence type="ECO:0000313" key="7">
    <source>
        <dbReference type="EMBL" id="HEN16390.1"/>
    </source>
</evidence>
<dbReference type="InterPro" id="IPR020846">
    <property type="entry name" value="MFS_dom"/>
</dbReference>
<accession>A0A7C2NY52</accession>
<proteinExistence type="predicted"/>
<comment type="subcellular location">
    <subcellularLocation>
        <location evidence="1">Endomembrane system</location>
        <topology evidence="1">Multi-pass membrane protein</topology>
    </subcellularLocation>
</comment>
<dbReference type="PANTHER" id="PTHR43826:SF3">
    <property type="entry name" value="GLUCOSE-6-PHOSPHATE EXCHANGER SLC37A4"/>
    <property type="match status" value="1"/>
</dbReference>
<feature type="transmembrane region" description="Helical" evidence="5">
    <location>
        <begin position="413"/>
        <end position="431"/>
    </location>
</feature>
<dbReference type="PROSITE" id="PS50850">
    <property type="entry name" value="MFS"/>
    <property type="match status" value="1"/>
</dbReference>
<evidence type="ECO:0000256" key="5">
    <source>
        <dbReference type="SAM" id="Phobius"/>
    </source>
</evidence>
<organism evidence="7">
    <name type="scientific">Schlesneria paludicola</name>
    <dbReference type="NCBI Taxonomy" id="360056"/>
    <lineage>
        <taxon>Bacteria</taxon>
        <taxon>Pseudomonadati</taxon>
        <taxon>Planctomycetota</taxon>
        <taxon>Planctomycetia</taxon>
        <taxon>Planctomycetales</taxon>
        <taxon>Planctomycetaceae</taxon>
        <taxon>Schlesneria</taxon>
    </lineage>
</organism>
<comment type="caution">
    <text evidence="7">The sequence shown here is derived from an EMBL/GenBank/DDBJ whole genome shotgun (WGS) entry which is preliminary data.</text>
</comment>
<keyword evidence="2 5" id="KW-0812">Transmembrane</keyword>
<name>A0A7C2NY52_9PLAN</name>
<dbReference type="GO" id="GO:0035435">
    <property type="term" value="P:phosphate ion transmembrane transport"/>
    <property type="evidence" value="ECO:0007669"/>
    <property type="project" value="TreeGrafter"/>
</dbReference>
<reference evidence="7" key="1">
    <citation type="journal article" date="2020" name="mSystems">
        <title>Genome- and Community-Level Interaction Insights into Carbon Utilization and Element Cycling Functions of Hydrothermarchaeota in Hydrothermal Sediment.</title>
        <authorList>
            <person name="Zhou Z."/>
            <person name="Liu Y."/>
            <person name="Xu W."/>
            <person name="Pan J."/>
            <person name="Luo Z.H."/>
            <person name="Li M."/>
        </authorList>
    </citation>
    <scope>NUCLEOTIDE SEQUENCE [LARGE SCALE GENOMIC DNA]</scope>
    <source>
        <strain evidence="7">SpSt-339</strain>
    </source>
</reference>
<feature type="transmembrane region" description="Helical" evidence="5">
    <location>
        <begin position="468"/>
        <end position="485"/>
    </location>
</feature>
<dbReference type="AlphaFoldDB" id="A0A7C2NY52"/>
<feature type="transmembrane region" description="Helical" evidence="5">
    <location>
        <begin position="438"/>
        <end position="462"/>
    </location>
</feature>
<gene>
    <name evidence="7" type="ORF">ENQ76_13085</name>
</gene>
<feature type="transmembrane region" description="Helical" evidence="5">
    <location>
        <begin position="492"/>
        <end position="511"/>
    </location>
</feature>
<dbReference type="PANTHER" id="PTHR43826">
    <property type="entry name" value="GLUCOSE-6-PHOSPHATE EXCHANGER SLC37A4"/>
    <property type="match status" value="1"/>
</dbReference>
<dbReference type="GO" id="GO:0016020">
    <property type="term" value="C:membrane"/>
    <property type="evidence" value="ECO:0007669"/>
    <property type="project" value="UniProtKB-ARBA"/>
</dbReference>
<dbReference type="GO" id="GO:0061513">
    <property type="term" value="F:glucose 6-phosphate:phosphate antiporter activity"/>
    <property type="evidence" value="ECO:0007669"/>
    <property type="project" value="TreeGrafter"/>
</dbReference>
<sequence length="548" mass="57743">MVESAATPAPSKADGPRPQPAGLFATERGVVWMLWLTYGVFYFCRTNISAAVPGLKGSVAEGGLGLPGDEVGWILASLKIAYGLGQLVNGQLSERVSPRIMLAVGMFGSAALNVVFGFSTSFYFLMFVWALNGFCQSLGWTPCVRVAANWVPVIRRGHAIGLIGTGYQITLGLTYVIAGQSAEYLGWRGALFVPAALLALTGVFMLIGLRDAPTEDDHAAQPATAPLPALAPRLPFTESLYWTLYNPALWQLGLALGLLNACRYGFLDWGVAHLIETQDVKVGKAGLQFFVIAIGATAGSYLAGWATDRFFGSRRAPVICLLMALLGGLSLIYDEVVQRSALGTMLLLVIIGFCIYGPQVLLVGTAPADLAHRGTSAAAAGFVNFMGYMGAATGDVVTGYYSAPEQGGWQVAIYIWAAWAFAGSIITAVLWNTTSRRIGVLSGAIPKLGAIALLALAMGASYWGRQPWLLQVATACATVCLPGAFASRWSAVPALVVALAGVPVVFASVVLHKDGTWDQTTAIVAYGLAGIASLMILVERKSESCASL</sequence>
<feature type="transmembrane region" description="Helical" evidence="5">
    <location>
        <begin position="377"/>
        <end position="401"/>
    </location>
</feature>
<evidence type="ECO:0000256" key="2">
    <source>
        <dbReference type="ARBA" id="ARBA00022692"/>
    </source>
</evidence>
<evidence type="ECO:0000256" key="1">
    <source>
        <dbReference type="ARBA" id="ARBA00004127"/>
    </source>
</evidence>
<dbReference type="Gene3D" id="1.20.1250.20">
    <property type="entry name" value="MFS general substrate transporter like domains"/>
    <property type="match status" value="2"/>
</dbReference>
<evidence type="ECO:0000256" key="4">
    <source>
        <dbReference type="ARBA" id="ARBA00023136"/>
    </source>
</evidence>
<feature type="transmembrane region" description="Helical" evidence="5">
    <location>
        <begin position="316"/>
        <end position="333"/>
    </location>
</feature>
<feature type="transmembrane region" description="Helical" evidence="5">
    <location>
        <begin position="190"/>
        <end position="209"/>
    </location>
</feature>
<evidence type="ECO:0000259" key="6">
    <source>
        <dbReference type="PROSITE" id="PS50850"/>
    </source>
</evidence>
<feature type="transmembrane region" description="Helical" evidence="5">
    <location>
        <begin position="159"/>
        <end position="178"/>
    </location>
</feature>
<dbReference type="InterPro" id="IPR036259">
    <property type="entry name" value="MFS_trans_sf"/>
</dbReference>
<feature type="transmembrane region" description="Helical" evidence="5">
    <location>
        <begin position="286"/>
        <end position="304"/>
    </location>
</feature>
<evidence type="ECO:0000256" key="3">
    <source>
        <dbReference type="ARBA" id="ARBA00022989"/>
    </source>
</evidence>
<keyword evidence="3 5" id="KW-1133">Transmembrane helix</keyword>
<dbReference type="InterPro" id="IPR011701">
    <property type="entry name" value="MFS"/>
</dbReference>
<dbReference type="Pfam" id="PF07690">
    <property type="entry name" value="MFS_1"/>
    <property type="match status" value="1"/>
</dbReference>
<protein>
    <submittedName>
        <fullName evidence="7">MFS transporter</fullName>
    </submittedName>
</protein>
<feature type="transmembrane region" description="Helical" evidence="5">
    <location>
        <begin position="517"/>
        <end position="538"/>
    </location>
</feature>
<feature type="transmembrane region" description="Helical" evidence="5">
    <location>
        <begin position="345"/>
        <end position="365"/>
    </location>
</feature>
<dbReference type="InterPro" id="IPR051337">
    <property type="entry name" value="OPA_Antiporter"/>
</dbReference>
<feature type="domain" description="Major facilitator superfamily (MFS) profile" evidence="6">
    <location>
        <begin position="30"/>
        <end position="435"/>
    </location>
</feature>
<dbReference type="GO" id="GO:0012505">
    <property type="term" value="C:endomembrane system"/>
    <property type="evidence" value="ECO:0007669"/>
    <property type="project" value="UniProtKB-SubCell"/>
</dbReference>
<keyword evidence="4 5" id="KW-0472">Membrane</keyword>
<dbReference type="EMBL" id="DSOK01000360">
    <property type="protein sequence ID" value="HEN16390.1"/>
    <property type="molecule type" value="Genomic_DNA"/>
</dbReference>
<dbReference type="SUPFAM" id="SSF103473">
    <property type="entry name" value="MFS general substrate transporter"/>
    <property type="match status" value="1"/>
</dbReference>